<dbReference type="FunCoup" id="A0A2J7QH47">
    <property type="interactions" value="839"/>
</dbReference>
<dbReference type="SMART" id="SM00538">
    <property type="entry name" value="POP4"/>
    <property type="match status" value="1"/>
</dbReference>
<dbReference type="GO" id="GO:0033204">
    <property type="term" value="F:ribonuclease P RNA binding"/>
    <property type="evidence" value="ECO:0007669"/>
    <property type="project" value="InterPro"/>
</dbReference>
<comment type="similarity">
    <text evidence="3">Belongs to the eukaryotic/archaeal RNase P protein component 1 family.</text>
</comment>
<evidence type="ECO:0000256" key="2">
    <source>
        <dbReference type="ARBA" id="ARBA00004123"/>
    </source>
</evidence>
<reference evidence="11 12" key="1">
    <citation type="submission" date="2017-12" db="EMBL/GenBank/DDBJ databases">
        <title>Hemimetabolous genomes reveal molecular basis of termite eusociality.</title>
        <authorList>
            <person name="Harrison M.C."/>
            <person name="Jongepier E."/>
            <person name="Robertson H.M."/>
            <person name="Arning N."/>
            <person name="Bitard-Feildel T."/>
            <person name="Chao H."/>
            <person name="Childers C.P."/>
            <person name="Dinh H."/>
            <person name="Doddapaneni H."/>
            <person name="Dugan S."/>
            <person name="Gowin J."/>
            <person name="Greiner C."/>
            <person name="Han Y."/>
            <person name="Hu H."/>
            <person name="Hughes D.S.T."/>
            <person name="Huylmans A.-K."/>
            <person name="Kemena C."/>
            <person name="Kremer L.P.M."/>
            <person name="Lee S.L."/>
            <person name="Lopez-Ezquerra A."/>
            <person name="Mallet L."/>
            <person name="Monroy-Kuhn J.M."/>
            <person name="Moser A."/>
            <person name="Murali S.C."/>
            <person name="Muzny D.M."/>
            <person name="Otani S."/>
            <person name="Piulachs M.-D."/>
            <person name="Poelchau M."/>
            <person name="Qu J."/>
            <person name="Schaub F."/>
            <person name="Wada-Katsumata A."/>
            <person name="Worley K.C."/>
            <person name="Xie Q."/>
            <person name="Ylla G."/>
            <person name="Poulsen M."/>
            <person name="Gibbs R.A."/>
            <person name="Schal C."/>
            <person name="Richards S."/>
            <person name="Belles X."/>
            <person name="Korb J."/>
            <person name="Bornberg-Bauer E."/>
        </authorList>
    </citation>
    <scope>NUCLEOTIDE SEQUENCE [LARGE SCALE GENOMIC DNA]</scope>
    <source>
        <tissue evidence="11">Whole body</tissue>
    </source>
</reference>
<comment type="function">
    <text evidence="1">Component of ribonuclease P, a ribonucleoprotein complex that generates mature tRNA molecules by cleaving their 5'-ends.</text>
</comment>
<dbReference type="GO" id="GO:0000172">
    <property type="term" value="C:ribonuclease MRP complex"/>
    <property type="evidence" value="ECO:0007669"/>
    <property type="project" value="InterPro"/>
</dbReference>
<protein>
    <recommendedName>
        <fullName evidence="4">Ribonuclease P protein subunit p29</fullName>
    </recommendedName>
</protein>
<dbReference type="PANTHER" id="PTHR13348">
    <property type="entry name" value="RIBONUCLEASE P SUBUNIT P29"/>
    <property type="match status" value="1"/>
</dbReference>
<dbReference type="Pfam" id="PF01868">
    <property type="entry name" value="RNase_P-MRP_p29"/>
    <property type="match status" value="1"/>
</dbReference>
<proteinExistence type="inferred from homology"/>
<dbReference type="PANTHER" id="PTHR13348:SF0">
    <property type="entry name" value="RIBONUCLEASE P PROTEIN SUBUNIT P29"/>
    <property type="match status" value="1"/>
</dbReference>
<evidence type="ECO:0000256" key="8">
    <source>
        <dbReference type="ARBA" id="ARBA00022759"/>
    </source>
</evidence>
<gene>
    <name evidence="11" type="ORF">B7P43_G08318</name>
</gene>
<dbReference type="AlphaFoldDB" id="A0A2J7QH47"/>
<evidence type="ECO:0000256" key="10">
    <source>
        <dbReference type="ARBA" id="ARBA00046486"/>
    </source>
</evidence>
<evidence type="ECO:0000256" key="5">
    <source>
        <dbReference type="ARBA" id="ARBA00022490"/>
    </source>
</evidence>
<dbReference type="Gene3D" id="2.30.30.210">
    <property type="entry name" value="Ribonuclease P/MRP, subunit p29"/>
    <property type="match status" value="1"/>
</dbReference>
<dbReference type="GO" id="GO:0006364">
    <property type="term" value="P:rRNA processing"/>
    <property type="evidence" value="ECO:0007669"/>
    <property type="project" value="TreeGrafter"/>
</dbReference>
<dbReference type="InParanoid" id="A0A2J7QH47"/>
<dbReference type="InterPro" id="IPR023534">
    <property type="entry name" value="Rof/RNase_P-like"/>
</dbReference>
<dbReference type="InterPro" id="IPR002730">
    <property type="entry name" value="Rpp29/RNP1"/>
</dbReference>
<evidence type="ECO:0000256" key="4">
    <source>
        <dbReference type="ARBA" id="ARBA00016225"/>
    </source>
</evidence>
<comment type="subcellular location">
    <subcellularLocation>
        <location evidence="2">Nucleus</location>
    </subcellularLocation>
</comment>
<dbReference type="GO" id="GO:0001682">
    <property type="term" value="P:tRNA 5'-leader removal"/>
    <property type="evidence" value="ECO:0007669"/>
    <property type="project" value="InterPro"/>
</dbReference>
<dbReference type="GO" id="GO:0016787">
    <property type="term" value="F:hydrolase activity"/>
    <property type="evidence" value="ECO:0007669"/>
    <property type="project" value="UniProtKB-KW"/>
</dbReference>
<comment type="subunit">
    <text evidence="10">Component of nuclear RNase P and RNase MRP ribonucleoproteins. RNase P consists of a catalytic RNA moiety and 10 different protein chains; POP1, POP4, POP5, POP7, RPP14, RPP21, RPP25, RPP30, RPP38 and RPP40. Within the RNase P complex, POP1, POP7 and RPP25 form the 'finger' subcomplex, POP5, RPP14, RPP40 and homodimeric RPP30 form the 'palm' subcomplex, and RPP21, POP4 and RPP38 form the 'wrist' subcomplex. All subunits of the RNase P complex interact with the catalytic RNA. Several subunits of RNase P are also part of the RNase MRP complex. RNase MRP consists of a catalytic RNA moiety and about 8 protein subunits; POP1, POP7, RPP25, RPP30, RPP38, RPP40 and possibly also POP4 and POP5.</text>
</comment>
<evidence type="ECO:0000256" key="6">
    <source>
        <dbReference type="ARBA" id="ARBA00022694"/>
    </source>
</evidence>
<keyword evidence="12" id="KW-1185">Reference proteome</keyword>
<dbReference type="Proteomes" id="UP000235965">
    <property type="component" value="Unassembled WGS sequence"/>
</dbReference>
<dbReference type="HAMAP" id="MF_00754">
    <property type="entry name" value="RNase_P_1"/>
    <property type="match status" value="1"/>
</dbReference>
<comment type="caution">
    <text evidence="11">The sequence shown here is derived from an EMBL/GenBank/DDBJ whole genome shotgun (WGS) entry which is preliminary data.</text>
</comment>
<keyword evidence="6" id="KW-0819">tRNA processing</keyword>
<dbReference type="InterPro" id="IPR016848">
    <property type="entry name" value="RNase_P/MRP_Rpp29-subunit"/>
</dbReference>
<dbReference type="EMBL" id="NEVH01014358">
    <property type="protein sequence ID" value="PNF27908.1"/>
    <property type="molecule type" value="Genomic_DNA"/>
</dbReference>
<organism evidence="11 12">
    <name type="scientific">Cryptotermes secundus</name>
    <dbReference type="NCBI Taxonomy" id="105785"/>
    <lineage>
        <taxon>Eukaryota</taxon>
        <taxon>Metazoa</taxon>
        <taxon>Ecdysozoa</taxon>
        <taxon>Arthropoda</taxon>
        <taxon>Hexapoda</taxon>
        <taxon>Insecta</taxon>
        <taxon>Pterygota</taxon>
        <taxon>Neoptera</taxon>
        <taxon>Polyneoptera</taxon>
        <taxon>Dictyoptera</taxon>
        <taxon>Blattodea</taxon>
        <taxon>Blattoidea</taxon>
        <taxon>Termitoidae</taxon>
        <taxon>Kalotermitidae</taxon>
        <taxon>Cryptotermitinae</taxon>
        <taxon>Cryptotermes</taxon>
    </lineage>
</organism>
<keyword evidence="9" id="KW-0378">Hydrolase</keyword>
<keyword evidence="7" id="KW-0540">Nuclease</keyword>
<evidence type="ECO:0000313" key="11">
    <source>
        <dbReference type="EMBL" id="PNF27908.1"/>
    </source>
</evidence>
<dbReference type="GO" id="GO:0030677">
    <property type="term" value="C:ribonuclease P complex"/>
    <property type="evidence" value="ECO:0007669"/>
    <property type="project" value="InterPro"/>
</dbReference>
<evidence type="ECO:0000256" key="1">
    <source>
        <dbReference type="ARBA" id="ARBA00002435"/>
    </source>
</evidence>
<dbReference type="InterPro" id="IPR036980">
    <property type="entry name" value="RNase_P/MRP_Rpp29_sf"/>
</dbReference>
<evidence type="ECO:0000256" key="3">
    <source>
        <dbReference type="ARBA" id="ARBA00006181"/>
    </source>
</evidence>
<keyword evidence="8" id="KW-0255">Endonuclease</keyword>
<dbReference type="GO" id="GO:0004519">
    <property type="term" value="F:endonuclease activity"/>
    <property type="evidence" value="ECO:0007669"/>
    <property type="project" value="UniProtKB-KW"/>
</dbReference>
<evidence type="ECO:0000256" key="9">
    <source>
        <dbReference type="ARBA" id="ARBA00022801"/>
    </source>
</evidence>
<dbReference type="GO" id="GO:0005634">
    <property type="term" value="C:nucleus"/>
    <property type="evidence" value="ECO:0007669"/>
    <property type="project" value="UniProtKB-SubCell"/>
</dbReference>
<name>A0A2J7QH47_9NEOP</name>
<evidence type="ECO:0000256" key="7">
    <source>
        <dbReference type="ARBA" id="ARBA00022722"/>
    </source>
</evidence>
<sequence length="220" mass="25416">MGSVVGIVTGYVLDDREVRVRVPVGSTIFSFARRRDWLWGPPNLLSNGYRGPAGKKHVPYRKKKQLSLKQRRELGLYKINRTGMKYKDFEELHCLWKEYMRSCLDLEELAKRGFTGEPGSKYWNNFSQVFLKADYHGAYLKVVRSTCSSLVGQSGIVVFDTKNTFKIIGRDNIVRTIPKQHSVFTMVLDDYTCTIHGKYFCIRPQDRSVKKIKTCMIADL</sequence>
<accession>A0A2J7QH47</accession>
<dbReference type="OrthoDB" id="124041at2759"/>
<dbReference type="STRING" id="105785.A0A2J7QH47"/>
<dbReference type="InterPro" id="IPR023538">
    <property type="entry name" value="RNP1"/>
</dbReference>
<dbReference type="SUPFAM" id="SSF101744">
    <property type="entry name" value="Rof/RNase P subunit-like"/>
    <property type="match status" value="1"/>
</dbReference>
<evidence type="ECO:0000313" key="12">
    <source>
        <dbReference type="Proteomes" id="UP000235965"/>
    </source>
</evidence>
<keyword evidence="5" id="KW-0963">Cytoplasm</keyword>